<reference evidence="2" key="2">
    <citation type="submission" date="2020-09" db="EMBL/GenBank/DDBJ databases">
        <authorList>
            <person name="Sun Q."/>
            <person name="Kim S."/>
        </authorList>
    </citation>
    <scope>NUCLEOTIDE SEQUENCE</scope>
    <source>
        <strain evidence="2">KCTC 32437</strain>
    </source>
</reference>
<evidence type="ECO:0000259" key="1">
    <source>
        <dbReference type="Pfam" id="PF09278"/>
    </source>
</evidence>
<dbReference type="Pfam" id="PF09278">
    <property type="entry name" value="MerR-DNA-bind"/>
    <property type="match status" value="1"/>
</dbReference>
<evidence type="ECO:0000313" key="3">
    <source>
        <dbReference type="Proteomes" id="UP000646579"/>
    </source>
</evidence>
<feature type="domain" description="Transcription regulator MerR DNA binding" evidence="1">
    <location>
        <begin position="3"/>
        <end position="42"/>
    </location>
</feature>
<dbReference type="InterPro" id="IPR015358">
    <property type="entry name" value="Tscrpt_reg_MerR_DNA-bd"/>
</dbReference>
<sequence>MRTLQEKPEASCIDASRMAQDELASVEAKIASLLRLKDELTQMVIACRQGAVADCRVIETLSAEKLY</sequence>
<organism evidence="2 3">
    <name type="scientific">Devosia pacifica</name>
    <dbReference type="NCBI Taxonomy" id="1335967"/>
    <lineage>
        <taxon>Bacteria</taxon>
        <taxon>Pseudomonadati</taxon>
        <taxon>Pseudomonadota</taxon>
        <taxon>Alphaproteobacteria</taxon>
        <taxon>Hyphomicrobiales</taxon>
        <taxon>Devosiaceae</taxon>
        <taxon>Devosia</taxon>
    </lineage>
</organism>
<dbReference type="EMBL" id="BMZE01000001">
    <property type="protein sequence ID" value="GHA19569.1"/>
    <property type="molecule type" value="Genomic_DNA"/>
</dbReference>
<dbReference type="InterPro" id="IPR009061">
    <property type="entry name" value="DNA-bd_dom_put_sf"/>
</dbReference>
<dbReference type="Gene3D" id="1.10.1660.10">
    <property type="match status" value="1"/>
</dbReference>
<evidence type="ECO:0000313" key="2">
    <source>
        <dbReference type="EMBL" id="GHA19569.1"/>
    </source>
</evidence>
<accession>A0A918VQI9</accession>
<comment type="caution">
    <text evidence="2">The sequence shown here is derived from an EMBL/GenBank/DDBJ whole genome shotgun (WGS) entry which is preliminary data.</text>
</comment>
<gene>
    <name evidence="2" type="ORF">GCM10007989_13950</name>
</gene>
<keyword evidence="3" id="KW-1185">Reference proteome</keyword>
<dbReference type="RefSeq" id="WP_165836739.1">
    <property type="nucleotide sequence ID" value="NZ_BMZE01000001.1"/>
</dbReference>
<protein>
    <recommendedName>
        <fullName evidence="1">Transcription regulator MerR DNA binding domain-containing protein</fullName>
    </recommendedName>
</protein>
<name>A0A918VQI9_9HYPH</name>
<reference evidence="2" key="1">
    <citation type="journal article" date="2014" name="Int. J. Syst. Evol. Microbiol.">
        <title>Complete genome sequence of Corynebacterium casei LMG S-19264T (=DSM 44701T), isolated from a smear-ripened cheese.</title>
        <authorList>
            <consortium name="US DOE Joint Genome Institute (JGI-PGF)"/>
            <person name="Walter F."/>
            <person name="Albersmeier A."/>
            <person name="Kalinowski J."/>
            <person name="Ruckert C."/>
        </authorList>
    </citation>
    <scope>NUCLEOTIDE SEQUENCE</scope>
    <source>
        <strain evidence="2">KCTC 32437</strain>
    </source>
</reference>
<proteinExistence type="predicted"/>
<dbReference type="AlphaFoldDB" id="A0A918VQI9"/>
<dbReference type="SUPFAM" id="SSF46955">
    <property type="entry name" value="Putative DNA-binding domain"/>
    <property type="match status" value="1"/>
</dbReference>
<dbReference type="Proteomes" id="UP000646579">
    <property type="component" value="Unassembled WGS sequence"/>
</dbReference>